<keyword evidence="2" id="KW-1185">Reference proteome</keyword>
<evidence type="ECO:0008006" key="3">
    <source>
        <dbReference type="Google" id="ProtNLM"/>
    </source>
</evidence>
<dbReference type="KEGG" id="hdf:AArcSl_1925"/>
<dbReference type="Proteomes" id="UP000263012">
    <property type="component" value="Chromosome"/>
</dbReference>
<reference evidence="2" key="1">
    <citation type="submission" date="2017-11" db="EMBL/GenBank/DDBJ databases">
        <title>Phenotypic and genomic properties of facultatively anaerobic sulfur-reducing natronoarchaea from hypersaline soda lakes.</title>
        <authorList>
            <person name="Sorokin D.Y."/>
            <person name="Kublanov I.V."/>
            <person name="Roman P."/>
            <person name="Sinninghe Damste J.S."/>
            <person name="Golyshin P.N."/>
            <person name="Rojo D."/>
            <person name="Ciordia S."/>
            <person name="Mena M.D.C."/>
            <person name="Ferrer M."/>
            <person name="Messina E."/>
            <person name="Smedile F."/>
            <person name="La Spada G."/>
            <person name="La Cono V."/>
            <person name="Yakimov M.M."/>
        </authorList>
    </citation>
    <scope>NUCLEOTIDE SEQUENCE [LARGE SCALE GENOMIC DNA]</scope>
    <source>
        <strain evidence="2">AArc-Sl</strain>
    </source>
</reference>
<sequence>MTPDEYAAAVHDSLAPETRSAFAERVETQADAVTADLIDGRLDNADFAVGLELEAYVTASDGTLARVPTELFGADGTNPELGVHNLELNTVPDVLDGPGLRRQARRLRELVSNAREQLPSDRRLALDAMWTVPPTEGTRQYLAAGTEHDGVFLSQNMHADARYYALDNEVRNRADGEIELSVPGVDLTGPSILIESLTASIQPHLQVPDASTFPRYHDLAIRTLGPVLSLASNSPFLPADCYRPIEAPSEVERLLSAAPHEHRIPVFEDAINAGLPGDKQKVRVPNDLESLEQLPARVVADVTYAPHLYDDIPAASAATDEQSIPYADRIPEYRHKRGTYWRWVRGVVGGDVPTGADGVPTGPGNDTASLRLEYRPLPTQPTVRDSVAFQALVVGLLRGLVIEDHPLGELPWKDAKDAFYAAVDDGPEAALSWVAADGTYIENRERIRQELLEYARRGLAASGTDGTTVDWLLEPVEARVRAGTTPSSWQRDRVLSRVRDGATLPAAIRETKRAYLDCAASTESFADWL</sequence>
<dbReference type="Pfam" id="PF04107">
    <property type="entry name" value="GCS2"/>
    <property type="match status" value="1"/>
</dbReference>
<evidence type="ECO:0000313" key="1">
    <source>
        <dbReference type="EMBL" id="AUX09550.1"/>
    </source>
</evidence>
<dbReference type="AlphaFoldDB" id="A0A343TKC8"/>
<accession>A0A343TKC8</accession>
<proteinExistence type="predicted"/>
<dbReference type="InterPro" id="IPR014746">
    <property type="entry name" value="Gln_synth/guanido_kin_cat_dom"/>
</dbReference>
<evidence type="ECO:0000313" key="2">
    <source>
        <dbReference type="Proteomes" id="UP000263012"/>
    </source>
</evidence>
<dbReference type="InterPro" id="IPR006336">
    <property type="entry name" value="GCS2"/>
</dbReference>
<protein>
    <recommendedName>
        <fullName evidence="3">Glutamate--cysteine ligase</fullName>
    </recommendedName>
</protein>
<name>A0A343TKC8_9EURY</name>
<organism evidence="1 2">
    <name type="scientific">Halalkaliarchaeum desulfuricum</name>
    <dbReference type="NCBI Taxonomy" id="2055893"/>
    <lineage>
        <taxon>Archaea</taxon>
        <taxon>Methanobacteriati</taxon>
        <taxon>Methanobacteriota</taxon>
        <taxon>Stenosarchaea group</taxon>
        <taxon>Halobacteria</taxon>
        <taxon>Halobacteriales</taxon>
        <taxon>Haloferacaceae</taxon>
        <taxon>Halalkaliarchaeum</taxon>
    </lineage>
</organism>
<dbReference type="GO" id="GO:0016879">
    <property type="term" value="F:ligase activity, forming carbon-nitrogen bonds"/>
    <property type="evidence" value="ECO:0007669"/>
    <property type="project" value="TreeGrafter"/>
</dbReference>
<dbReference type="OrthoDB" id="194541at2157"/>
<dbReference type="PANTHER" id="PTHR36510:SF3">
    <property type="entry name" value="CONSERVED PROTEIN"/>
    <property type="match status" value="1"/>
</dbReference>
<dbReference type="InterPro" id="IPR050141">
    <property type="entry name" value="GCL_type2/YbdK_subfam"/>
</dbReference>
<dbReference type="RefSeq" id="WP_119818298.1">
    <property type="nucleotide sequence ID" value="NZ_CP025066.1"/>
</dbReference>
<dbReference type="PANTHER" id="PTHR36510">
    <property type="entry name" value="GLUTAMATE--CYSTEINE LIGASE 2-RELATED"/>
    <property type="match status" value="1"/>
</dbReference>
<gene>
    <name evidence="1" type="ORF">AArcSl_1925</name>
</gene>
<dbReference type="EMBL" id="CP025066">
    <property type="protein sequence ID" value="AUX09550.1"/>
    <property type="molecule type" value="Genomic_DNA"/>
</dbReference>
<dbReference type="SUPFAM" id="SSF55931">
    <property type="entry name" value="Glutamine synthetase/guanido kinase"/>
    <property type="match status" value="1"/>
</dbReference>
<dbReference type="GeneID" id="37878280"/>
<dbReference type="Gene3D" id="3.30.590.20">
    <property type="match status" value="2"/>
</dbReference>